<evidence type="ECO:0000313" key="2">
    <source>
        <dbReference type="Proteomes" id="UP000198281"/>
    </source>
</evidence>
<evidence type="ECO:0000313" key="1">
    <source>
        <dbReference type="EMBL" id="SNT16676.1"/>
    </source>
</evidence>
<organism evidence="1 2">
    <name type="scientific">Edaphosphingomonas laterariae</name>
    <dbReference type="NCBI Taxonomy" id="861865"/>
    <lineage>
        <taxon>Bacteria</taxon>
        <taxon>Pseudomonadati</taxon>
        <taxon>Pseudomonadota</taxon>
        <taxon>Alphaproteobacteria</taxon>
        <taxon>Sphingomonadales</taxon>
        <taxon>Rhizorhabdaceae</taxon>
        <taxon>Edaphosphingomonas</taxon>
    </lineage>
</organism>
<accession>A0A239KE77</accession>
<dbReference type="EMBL" id="FZOS01000051">
    <property type="protein sequence ID" value="SNT16676.1"/>
    <property type="molecule type" value="Genomic_DNA"/>
</dbReference>
<dbReference type="Proteomes" id="UP000198281">
    <property type="component" value="Unassembled WGS sequence"/>
</dbReference>
<keyword evidence="2" id="KW-1185">Reference proteome</keyword>
<name>A0A239KE77_9SPHN</name>
<dbReference type="AlphaFoldDB" id="A0A239KE77"/>
<protein>
    <submittedName>
        <fullName evidence="1">Uncharacterized protein</fullName>
    </submittedName>
</protein>
<sequence length="54" mass="5327">MDQGQGSNHAEGAGAGASNFHRRLAACRQYLFALAAARAGGVSGLSIAPKGGAQ</sequence>
<dbReference type="RefSeq" id="WP_179220949.1">
    <property type="nucleotide sequence ID" value="NZ_FZOS01000051.1"/>
</dbReference>
<reference evidence="2" key="1">
    <citation type="submission" date="2017-06" db="EMBL/GenBank/DDBJ databases">
        <authorList>
            <person name="Varghese N."/>
            <person name="Submissions S."/>
        </authorList>
    </citation>
    <scope>NUCLEOTIDE SEQUENCE [LARGE SCALE GENOMIC DNA]</scope>
    <source>
        <strain evidence="2">LNB2</strain>
    </source>
</reference>
<proteinExistence type="predicted"/>
<gene>
    <name evidence="1" type="ORF">SAMN06295912_1512</name>
</gene>